<feature type="compositionally biased region" description="Low complexity" evidence="2">
    <location>
        <begin position="354"/>
        <end position="366"/>
    </location>
</feature>
<feature type="compositionally biased region" description="Low complexity" evidence="2">
    <location>
        <begin position="648"/>
        <end position="658"/>
    </location>
</feature>
<feature type="region of interest" description="Disordered" evidence="2">
    <location>
        <begin position="633"/>
        <end position="673"/>
    </location>
</feature>
<name>A0AAD6S3D3_9AGAR</name>
<evidence type="ECO:0000256" key="2">
    <source>
        <dbReference type="SAM" id="MobiDB-lite"/>
    </source>
</evidence>
<gene>
    <name evidence="4" type="ORF">C8F04DRAFT_1197416</name>
</gene>
<keyword evidence="3" id="KW-1133">Transmembrane helix</keyword>
<evidence type="ECO:0000256" key="3">
    <source>
        <dbReference type="SAM" id="Phobius"/>
    </source>
</evidence>
<feature type="region of interest" description="Disordered" evidence="2">
    <location>
        <begin position="265"/>
        <end position="366"/>
    </location>
</feature>
<keyword evidence="5" id="KW-1185">Reference proteome</keyword>
<keyword evidence="3" id="KW-0812">Transmembrane</keyword>
<protein>
    <submittedName>
        <fullName evidence="4">Uncharacterized protein</fullName>
    </submittedName>
</protein>
<evidence type="ECO:0000256" key="1">
    <source>
        <dbReference type="SAM" id="Coils"/>
    </source>
</evidence>
<organism evidence="4 5">
    <name type="scientific">Mycena alexandri</name>
    <dbReference type="NCBI Taxonomy" id="1745969"/>
    <lineage>
        <taxon>Eukaryota</taxon>
        <taxon>Fungi</taxon>
        <taxon>Dikarya</taxon>
        <taxon>Basidiomycota</taxon>
        <taxon>Agaricomycotina</taxon>
        <taxon>Agaricomycetes</taxon>
        <taxon>Agaricomycetidae</taxon>
        <taxon>Agaricales</taxon>
        <taxon>Marasmiineae</taxon>
        <taxon>Mycenaceae</taxon>
        <taxon>Mycena</taxon>
    </lineage>
</organism>
<feature type="region of interest" description="Disordered" evidence="2">
    <location>
        <begin position="1087"/>
        <end position="1117"/>
    </location>
</feature>
<feature type="compositionally biased region" description="Basic and acidic residues" evidence="2">
    <location>
        <begin position="341"/>
        <end position="353"/>
    </location>
</feature>
<evidence type="ECO:0000313" key="5">
    <source>
        <dbReference type="Proteomes" id="UP001218188"/>
    </source>
</evidence>
<feature type="compositionally biased region" description="Polar residues" evidence="2">
    <location>
        <begin position="659"/>
        <end position="673"/>
    </location>
</feature>
<dbReference type="Proteomes" id="UP001218188">
    <property type="component" value="Unassembled WGS sequence"/>
</dbReference>
<accession>A0AAD6S3D3</accession>
<sequence length="1194" mass="131829">MRNQNKEDRGLVGNLMTVTQPAEEWISKPAEKEVLYSSARQHNITEELKGLLVAGLRLIKVTLGALTIIGGWMMIKLDVSLQVGKISNKDKRKGEKGKILTFHFSEETPPLINLDPMSVHAPTQPMTIPFEEIQYLARTHIHHPGAANEEIIDEDPELAVRNAVNAQWRNYMQKRPLDVHPSFSASPQTIYLGSLELENGQLAHDLIQLNSVTVLYNQEDKRPCTLTGHRYTRLFTVPQSASTIWPFEVPYPSDARLESVMADFTPPGQRQEDSASLRSAFAATATSAPRVGDPAEDVHAPAYTRARASPTKTEVVGPGDAPEYRRSVSATETSPNELVVSDDRSEVSMDERSGSGSSTPSSLPDLISISDSEYSLEYYPPNCTRCGQLPHDRVDQCTEWMLPPQTHTPGLFNFSIARSQQLTNNLAEGTPTVTGATPDAGTPLPTNERPTGFFNPDGTYAPNAHYWTTHNDTVLYNFQAILGLNPHAPGDLERLRQVARVAEMQIHQVSAIIERRYQESQQVEAQRVEQHEYSQQLEAEQEVLRRASRAADDDMRRRQEQAEELEILRRESRAAEYEQESSFVSLLTSTILTHRRPFVLTMGLKAKEDNAEIGPAVQRSGDTIREFPSAVLSTESDSAEIPSDIPLSATTTSARSTSPTEIISPASSPSPVTDRSADYEFECFSPNEIINAAIYRISVHCSDVQLEEPEPLDLRASANATFVDPAVHTTTDAAPTDAGMVLSSPSVSDSAESFDTQDFLQSVEENVGPPFTQNHDESGDTMGVSLFHWAEEQMARADHSRRWDVGFTTSPLQSARQIIWGPLRFMLDFPQMAADNLRDLNHSLATYSSIFDDSSTTSSSSSRDPNASDHGDMDDVTSTSDAVNVPLPSALADNVVNVIAGDTESESDGEELGAKRRHGESVHGRPRKRFRKFSGDSLRREVIYNEALKAASLLDADIIGNLTSIRHGLLEGGRRLESLLVREKGDFRDGRREFFHDYAWLIPNDTPDRRTACDRPRHPLLFDFESARLHVLLLMLRRKQYFDIAWLLNDLLRIRFIDNYAIGHLLTAGFLDNPAASFTENSYYTYSDPESSSSGSEPSVPGGNASDPAGATSTSSAPAVDREFVGNSCDSSHSSSSTGCDDGDACKGFRSPECDSSYSALFSGSSGDRRVEPFCAQPTFDFQYSRSAAMAMAN</sequence>
<feature type="compositionally biased region" description="Low complexity" evidence="2">
    <location>
        <begin position="851"/>
        <end position="865"/>
    </location>
</feature>
<comment type="caution">
    <text evidence="4">The sequence shown here is derived from an EMBL/GenBank/DDBJ whole genome shotgun (WGS) entry which is preliminary data.</text>
</comment>
<feature type="region of interest" description="Disordered" evidence="2">
    <location>
        <begin position="851"/>
        <end position="882"/>
    </location>
</feature>
<keyword evidence="1" id="KW-0175">Coiled coil</keyword>
<dbReference type="AlphaFoldDB" id="A0AAD6S3D3"/>
<dbReference type="EMBL" id="JARJCM010000284">
    <property type="protein sequence ID" value="KAJ7019773.1"/>
    <property type="molecule type" value="Genomic_DNA"/>
</dbReference>
<keyword evidence="3" id="KW-0472">Membrane</keyword>
<proteinExistence type="predicted"/>
<feature type="coiled-coil region" evidence="1">
    <location>
        <begin position="551"/>
        <end position="578"/>
    </location>
</feature>
<evidence type="ECO:0000313" key="4">
    <source>
        <dbReference type="EMBL" id="KAJ7019773.1"/>
    </source>
</evidence>
<feature type="region of interest" description="Disordered" evidence="2">
    <location>
        <begin position="903"/>
        <end position="928"/>
    </location>
</feature>
<feature type="transmembrane region" description="Helical" evidence="3">
    <location>
        <begin position="50"/>
        <end position="75"/>
    </location>
</feature>
<reference evidence="4" key="1">
    <citation type="submission" date="2023-03" db="EMBL/GenBank/DDBJ databases">
        <title>Massive genome expansion in bonnet fungi (Mycena s.s.) driven by repeated elements and novel gene families across ecological guilds.</title>
        <authorList>
            <consortium name="Lawrence Berkeley National Laboratory"/>
            <person name="Harder C.B."/>
            <person name="Miyauchi S."/>
            <person name="Viragh M."/>
            <person name="Kuo A."/>
            <person name="Thoen E."/>
            <person name="Andreopoulos B."/>
            <person name="Lu D."/>
            <person name="Skrede I."/>
            <person name="Drula E."/>
            <person name="Henrissat B."/>
            <person name="Morin E."/>
            <person name="Kohler A."/>
            <person name="Barry K."/>
            <person name="LaButti K."/>
            <person name="Morin E."/>
            <person name="Salamov A."/>
            <person name="Lipzen A."/>
            <person name="Mereny Z."/>
            <person name="Hegedus B."/>
            <person name="Baldrian P."/>
            <person name="Stursova M."/>
            <person name="Weitz H."/>
            <person name="Taylor A."/>
            <person name="Grigoriev I.V."/>
            <person name="Nagy L.G."/>
            <person name="Martin F."/>
            <person name="Kauserud H."/>
        </authorList>
    </citation>
    <scope>NUCLEOTIDE SEQUENCE</scope>
    <source>
        <strain evidence="4">CBHHK200</strain>
    </source>
</reference>